<keyword evidence="1" id="KW-0597">Phosphoprotein</keyword>
<dbReference type="Proteomes" id="UP000429607">
    <property type="component" value="Unassembled WGS sequence"/>
</dbReference>
<feature type="compositionally biased region" description="Basic and acidic residues" evidence="2">
    <location>
        <begin position="209"/>
        <end position="221"/>
    </location>
</feature>
<feature type="domain" description="J" evidence="3">
    <location>
        <begin position="15"/>
        <end position="84"/>
    </location>
</feature>
<evidence type="ECO:0000313" key="4">
    <source>
        <dbReference type="EMBL" id="KAE9024690.1"/>
    </source>
</evidence>
<dbReference type="GO" id="GO:0031072">
    <property type="term" value="F:heat shock protein binding"/>
    <property type="evidence" value="ECO:0007669"/>
    <property type="project" value="TreeGrafter"/>
</dbReference>
<proteinExistence type="predicted"/>
<dbReference type="PANTHER" id="PTHR44144">
    <property type="entry name" value="DNAJ HOMOLOG SUBFAMILY C MEMBER 9"/>
    <property type="match status" value="1"/>
</dbReference>
<evidence type="ECO:0000259" key="3">
    <source>
        <dbReference type="PROSITE" id="PS50076"/>
    </source>
</evidence>
<organism evidence="4 5">
    <name type="scientific">Phytophthora rubi</name>
    <dbReference type="NCBI Taxonomy" id="129364"/>
    <lineage>
        <taxon>Eukaryota</taxon>
        <taxon>Sar</taxon>
        <taxon>Stramenopiles</taxon>
        <taxon>Oomycota</taxon>
        <taxon>Peronosporomycetes</taxon>
        <taxon>Peronosporales</taxon>
        <taxon>Peronosporaceae</taxon>
        <taxon>Phytophthora</taxon>
    </lineage>
</organism>
<dbReference type="SMART" id="SM00271">
    <property type="entry name" value="DnaJ"/>
    <property type="match status" value="1"/>
</dbReference>
<dbReference type="PRINTS" id="PR00625">
    <property type="entry name" value="JDOMAIN"/>
</dbReference>
<dbReference type="GO" id="GO:0005737">
    <property type="term" value="C:cytoplasm"/>
    <property type="evidence" value="ECO:0007669"/>
    <property type="project" value="TreeGrafter"/>
</dbReference>
<dbReference type="InterPro" id="IPR036869">
    <property type="entry name" value="J_dom_sf"/>
</dbReference>
<dbReference type="FunFam" id="1.10.287.110:FF:000035">
    <property type="entry name" value="DnaJ homolog subfamily C member 9"/>
    <property type="match status" value="1"/>
</dbReference>
<dbReference type="InterPro" id="IPR018253">
    <property type="entry name" value="DnaJ_domain_CS"/>
</dbReference>
<evidence type="ECO:0000256" key="1">
    <source>
        <dbReference type="ARBA" id="ARBA00022553"/>
    </source>
</evidence>
<dbReference type="AlphaFoldDB" id="A0A6A3M322"/>
<comment type="caution">
    <text evidence="4">The sequence shown here is derived from an EMBL/GenBank/DDBJ whole genome shotgun (WGS) entry which is preliminary data.</text>
</comment>
<protein>
    <recommendedName>
        <fullName evidence="3">J domain-containing protein</fullName>
    </recommendedName>
</protein>
<dbReference type="Pfam" id="PF23302">
    <property type="entry name" value="HTH_DNAJC9"/>
    <property type="match status" value="1"/>
</dbReference>
<dbReference type="CDD" id="cd06257">
    <property type="entry name" value="DnaJ"/>
    <property type="match status" value="1"/>
</dbReference>
<sequence>MAATLIHAEFGDDCDLYTVLGVERSATDKELTRAYRKLALKYHPDKQRGDEASRAKATAKFQAVSAIHSILSDKEARAVYDESGTILSDEHDAKPPSFQMWTQYFARMFPKVTTEDIARFEGEFRHSDEERRDVLDAYTKYEGEMQHVMDTIMLSTDDDEERFAEMIQEAIKEKEVKAFPTWREYVKEQAKKKRKKETPAQQKRKQAKREKEAREAEELFNKIRGNQQNRGEGSGSTALSTERKRGFESLLGSLEAKYAEKDKKSKRKATPQDPGEPSEEEFLAAQKRLKRSRKK</sequence>
<name>A0A6A3M322_9STRA</name>
<reference evidence="4 5" key="1">
    <citation type="submission" date="2018-09" db="EMBL/GenBank/DDBJ databases">
        <title>Genomic investigation of the strawberry pathogen Phytophthora fragariae indicates pathogenicity is determined by transcriptional variation in three key races.</title>
        <authorList>
            <person name="Adams T.M."/>
            <person name="Armitage A.D."/>
            <person name="Sobczyk M.K."/>
            <person name="Bates H.J."/>
            <person name="Dunwell J.M."/>
            <person name="Nellist C.F."/>
            <person name="Harrison R.J."/>
        </authorList>
    </citation>
    <scope>NUCLEOTIDE SEQUENCE [LARGE SCALE GENOMIC DNA]</scope>
    <source>
        <strain evidence="4 5">SCRP249</strain>
    </source>
</reference>
<dbReference type="InterPro" id="IPR052594">
    <property type="entry name" value="J_domain-containing_protein"/>
</dbReference>
<feature type="region of interest" description="Disordered" evidence="2">
    <location>
        <begin position="189"/>
        <end position="295"/>
    </location>
</feature>
<dbReference type="PROSITE" id="PS50076">
    <property type="entry name" value="DNAJ_2"/>
    <property type="match status" value="1"/>
</dbReference>
<evidence type="ECO:0000313" key="5">
    <source>
        <dbReference type="Proteomes" id="UP000429607"/>
    </source>
</evidence>
<evidence type="ECO:0000256" key="2">
    <source>
        <dbReference type="SAM" id="MobiDB-lite"/>
    </source>
</evidence>
<dbReference type="GO" id="GO:0005634">
    <property type="term" value="C:nucleus"/>
    <property type="evidence" value="ECO:0007669"/>
    <property type="project" value="TreeGrafter"/>
</dbReference>
<dbReference type="PANTHER" id="PTHR44144:SF1">
    <property type="entry name" value="DNAJ HOMOLOG SUBFAMILY C MEMBER 9"/>
    <property type="match status" value="1"/>
</dbReference>
<dbReference type="PROSITE" id="PS00636">
    <property type="entry name" value="DNAJ_1"/>
    <property type="match status" value="1"/>
</dbReference>
<feature type="compositionally biased region" description="Basic residues" evidence="2">
    <location>
        <begin position="190"/>
        <end position="208"/>
    </location>
</feature>
<dbReference type="Gene3D" id="1.10.287.110">
    <property type="entry name" value="DnaJ domain"/>
    <property type="match status" value="1"/>
</dbReference>
<dbReference type="EMBL" id="QXFV01000826">
    <property type="protein sequence ID" value="KAE9024690.1"/>
    <property type="molecule type" value="Genomic_DNA"/>
</dbReference>
<gene>
    <name evidence="4" type="ORF">PR001_g12604</name>
</gene>
<dbReference type="SUPFAM" id="SSF46565">
    <property type="entry name" value="Chaperone J-domain"/>
    <property type="match status" value="1"/>
</dbReference>
<dbReference type="InterPro" id="IPR001623">
    <property type="entry name" value="DnaJ_domain"/>
</dbReference>
<feature type="compositionally biased region" description="Polar residues" evidence="2">
    <location>
        <begin position="224"/>
        <end position="240"/>
    </location>
</feature>
<dbReference type="InterPro" id="IPR056453">
    <property type="entry name" value="HTH_DNAJC9"/>
</dbReference>
<dbReference type="Pfam" id="PF00226">
    <property type="entry name" value="DnaJ"/>
    <property type="match status" value="1"/>
</dbReference>
<accession>A0A6A3M322</accession>